<name>A0AAD8PLV5_LOLMU</name>
<dbReference type="GO" id="GO:0098542">
    <property type="term" value="P:defense response to other organism"/>
    <property type="evidence" value="ECO:0007669"/>
    <property type="project" value="InterPro"/>
</dbReference>
<evidence type="ECO:0000313" key="8">
    <source>
        <dbReference type="Proteomes" id="UP001231189"/>
    </source>
</evidence>
<dbReference type="PANTHER" id="PTHR31234:SF39">
    <property type="entry name" value="HARPIN-INDUCED PROTEIN 1 CONTAINING PROTEIN, EXPRESSED"/>
    <property type="match status" value="1"/>
</dbReference>
<evidence type="ECO:0000256" key="4">
    <source>
        <dbReference type="ARBA" id="ARBA00023136"/>
    </source>
</evidence>
<feature type="transmembrane region" description="Helical" evidence="5">
    <location>
        <begin position="60"/>
        <end position="78"/>
    </location>
</feature>
<keyword evidence="2 5" id="KW-0812">Transmembrane</keyword>
<dbReference type="SUPFAM" id="SSF117070">
    <property type="entry name" value="LEA14-like"/>
    <property type="match status" value="1"/>
</dbReference>
<evidence type="ECO:0000256" key="1">
    <source>
        <dbReference type="ARBA" id="ARBA00004167"/>
    </source>
</evidence>
<dbReference type="GO" id="GO:0005886">
    <property type="term" value="C:plasma membrane"/>
    <property type="evidence" value="ECO:0007669"/>
    <property type="project" value="TreeGrafter"/>
</dbReference>
<feature type="transmembrane region" description="Helical" evidence="5">
    <location>
        <begin position="20"/>
        <end position="40"/>
    </location>
</feature>
<keyword evidence="3 5" id="KW-1133">Transmembrane helix</keyword>
<feature type="domain" description="Late embryogenesis abundant protein LEA-2 subgroup" evidence="6">
    <location>
        <begin position="75"/>
        <end position="175"/>
    </location>
</feature>
<dbReference type="Pfam" id="PF03168">
    <property type="entry name" value="LEA_2"/>
    <property type="match status" value="1"/>
</dbReference>
<dbReference type="Proteomes" id="UP001231189">
    <property type="component" value="Unassembled WGS sequence"/>
</dbReference>
<keyword evidence="4 5" id="KW-0472">Membrane</keyword>
<proteinExistence type="predicted"/>
<dbReference type="PANTHER" id="PTHR31234">
    <property type="entry name" value="LATE EMBRYOGENESIS ABUNDANT (LEA) HYDROXYPROLINE-RICH GLYCOPROTEIN FAMILY"/>
    <property type="match status" value="1"/>
</dbReference>
<comment type="caution">
    <text evidence="7">The sequence shown here is derived from an EMBL/GenBank/DDBJ whole genome shotgun (WGS) entry which is preliminary data.</text>
</comment>
<evidence type="ECO:0000256" key="2">
    <source>
        <dbReference type="ARBA" id="ARBA00022692"/>
    </source>
</evidence>
<sequence>MARGPMSATRRTRPTTAQCFAATLFALLVVAAIIVIIWLALRPGKLHLSIDHATVRGFNFTAGDSGLAGTFLLALRAYNPNKRSVVYRSLDVGVWFGDTYLGGAEVPGFRQPPRNETRIDVAAPAVRDALPREVERAIKRDRSGGKLPLDVHVRSKVWFKYGIVRTRHYKMRASCPLVPVNFASPTSFDRVYCHVHF</sequence>
<gene>
    <name evidence="7" type="ORF">QYE76_008085</name>
</gene>
<evidence type="ECO:0000256" key="5">
    <source>
        <dbReference type="SAM" id="Phobius"/>
    </source>
</evidence>
<evidence type="ECO:0000259" key="6">
    <source>
        <dbReference type="Pfam" id="PF03168"/>
    </source>
</evidence>
<organism evidence="7 8">
    <name type="scientific">Lolium multiflorum</name>
    <name type="common">Italian ryegrass</name>
    <name type="synonym">Lolium perenne subsp. multiflorum</name>
    <dbReference type="NCBI Taxonomy" id="4521"/>
    <lineage>
        <taxon>Eukaryota</taxon>
        <taxon>Viridiplantae</taxon>
        <taxon>Streptophyta</taxon>
        <taxon>Embryophyta</taxon>
        <taxon>Tracheophyta</taxon>
        <taxon>Spermatophyta</taxon>
        <taxon>Magnoliopsida</taxon>
        <taxon>Liliopsida</taxon>
        <taxon>Poales</taxon>
        <taxon>Poaceae</taxon>
        <taxon>BOP clade</taxon>
        <taxon>Pooideae</taxon>
        <taxon>Poodae</taxon>
        <taxon>Poeae</taxon>
        <taxon>Poeae Chloroplast Group 2 (Poeae type)</taxon>
        <taxon>Loliodinae</taxon>
        <taxon>Loliinae</taxon>
        <taxon>Lolium</taxon>
    </lineage>
</organism>
<reference evidence="7" key="1">
    <citation type="submission" date="2023-07" db="EMBL/GenBank/DDBJ databases">
        <title>A chromosome-level genome assembly of Lolium multiflorum.</title>
        <authorList>
            <person name="Chen Y."/>
            <person name="Copetti D."/>
            <person name="Kolliker R."/>
            <person name="Studer B."/>
        </authorList>
    </citation>
    <scope>NUCLEOTIDE SEQUENCE</scope>
    <source>
        <strain evidence="7">02402/16</strain>
        <tissue evidence="7">Leaf</tissue>
    </source>
</reference>
<protein>
    <recommendedName>
        <fullName evidence="6">Late embryogenesis abundant protein LEA-2 subgroup domain-containing protein</fullName>
    </recommendedName>
</protein>
<dbReference type="InterPro" id="IPR004864">
    <property type="entry name" value="LEA_2"/>
</dbReference>
<accession>A0AAD8PLV5</accession>
<evidence type="ECO:0000313" key="7">
    <source>
        <dbReference type="EMBL" id="KAK1569558.1"/>
    </source>
</evidence>
<dbReference type="InterPro" id="IPR044839">
    <property type="entry name" value="NDR1-like"/>
</dbReference>
<keyword evidence="8" id="KW-1185">Reference proteome</keyword>
<evidence type="ECO:0000256" key="3">
    <source>
        <dbReference type="ARBA" id="ARBA00022989"/>
    </source>
</evidence>
<dbReference type="EMBL" id="JAUUTY010000937">
    <property type="protein sequence ID" value="KAK1569558.1"/>
    <property type="molecule type" value="Genomic_DNA"/>
</dbReference>
<comment type="subcellular location">
    <subcellularLocation>
        <location evidence="1">Membrane</location>
        <topology evidence="1">Single-pass membrane protein</topology>
    </subcellularLocation>
</comment>
<dbReference type="AlphaFoldDB" id="A0AAD8PLV5"/>